<feature type="compositionally biased region" description="Basic residues" evidence="1">
    <location>
        <begin position="26"/>
        <end position="37"/>
    </location>
</feature>
<evidence type="ECO:0000256" key="1">
    <source>
        <dbReference type="SAM" id="MobiDB-lite"/>
    </source>
</evidence>
<proteinExistence type="predicted"/>
<feature type="region of interest" description="Disordered" evidence="1">
    <location>
        <begin position="56"/>
        <end position="99"/>
    </location>
</feature>
<gene>
    <name evidence="2" type="ORF">VFPBJ_00287</name>
    <name evidence="3" type="ORF">VFPFJ_00317</name>
</gene>
<evidence type="ECO:0000313" key="3">
    <source>
        <dbReference type="EMBL" id="OAQ94208.1"/>
    </source>
</evidence>
<dbReference type="Proteomes" id="UP000078340">
    <property type="component" value="Unassembled WGS sequence"/>
</dbReference>
<dbReference type="EMBL" id="LSBH01000001">
    <property type="protein sequence ID" value="OAQ86247.1"/>
    <property type="molecule type" value="Genomic_DNA"/>
</dbReference>
<dbReference type="EMBL" id="LSBI01000001">
    <property type="protein sequence ID" value="OAQ94208.1"/>
    <property type="molecule type" value="Genomic_DNA"/>
</dbReference>
<dbReference type="Proteomes" id="UP000078240">
    <property type="component" value="Unassembled WGS sequence"/>
</dbReference>
<evidence type="ECO:0000313" key="2">
    <source>
        <dbReference type="EMBL" id="OAQ86247.1"/>
    </source>
</evidence>
<feature type="region of interest" description="Disordered" evidence="1">
    <location>
        <begin position="1"/>
        <end position="39"/>
    </location>
</feature>
<dbReference type="AlphaFoldDB" id="A0A179H7Y0"/>
<accession>A0A179H7Y0</accession>
<organism evidence="2 4">
    <name type="scientific">Purpureocillium lilacinum</name>
    <name type="common">Paecilomyces lilacinus</name>
    <dbReference type="NCBI Taxonomy" id="33203"/>
    <lineage>
        <taxon>Eukaryota</taxon>
        <taxon>Fungi</taxon>
        <taxon>Dikarya</taxon>
        <taxon>Ascomycota</taxon>
        <taxon>Pezizomycotina</taxon>
        <taxon>Sordariomycetes</taxon>
        <taxon>Hypocreomycetidae</taxon>
        <taxon>Hypocreales</taxon>
        <taxon>Ophiocordycipitaceae</taxon>
        <taxon>Purpureocillium</taxon>
    </lineage>
</organism>
<reference evidence="2 4" key="1">
    <citation type="submission" date="2016-01" db="EMBL/GenBank/DDBJ databases">
        <title>Biosynthesis of antibiotic leucinostatins and their inhibition on Phytophthora in bio-control Purpureocillium lilacinum.</title>
        <authorList>
            <person name="Wang G."/>
            <person name="Liu Z."/>
            <person name="Lin R."/>
            <person name="Li E."/>
            <person name="Mao Z."/>
            <person name="Ling J."/>
            <person name="Yin W."/>
            <person name="Xie B."/>
        </authorList>
    </citation>
    <scope>NUCLEOTIDE SEQUENCE [LARGE SCALE GENOMIC DNA]</scope>
    <source>
        <strain evidence="2">PLBJ-1</strain>
        <strain evidence="3">PLFJ-1</strain>
    </source>
</reference>
<feature type="compositionally biased region" description="Low complexity" evidence="1">
    <location>
        <begin position="62"/>
        <end position="75"/>
    </location>
</feature>
<sequence length="176" mass="18970">MSTAPCVASHDIGMGHGQEPRPGRWASRRKKVRKRQHAMASWLHLTSSLQTAIAAAAEWPQRSTRSSSKPASSKAKPAHASKRARETGSAFWKPPMPGYPPGLPNSFPTRLGRRGPARSDLDGRLPPSLPGALPVPCNDDLCACAAGRCELSNVHARAVPVFCSYERARRRCVGAT</sequence>
<protein>
    <submittedName>
        <fullName evidence="2">Uncharacterized protein</fullName>
    </submittedName>
</protein>
<evidence type="ECO:0000313" key="4">
    <source>
        <dbReference type="Proteomes" id="UP000078240"/>
    </source>
</evidence>
<comment type="caution">
    <text evidence="2">The sequence shown here is derived from an EMBL/GenBank/DDBJ whole genome shotgun (WGS) entry which is preliminary data.</text>
</comment>
<name>A0A179H7Y0_PURLI</name>